<dbReference type="Pfam" id="PF05567">
    <property type="entry name" value="T4P_PilY1"/>
    <property type="match status" value="1"/>
</dbReference>
<keyword evidence="2" id="KW-0106">Calcium</keyword>
<keyword evidence="1" id="KW-0479">Metal-binding</keyword>
<evidence type="ECO:0000259" key="3">
    <source>
        <dbReference type="Pfam" id="PF05567"/>
    </source>
</evidence>
<feature type="domain" description="PilY1 beta-propeller" evidence="3">
    <location>
        <begin position="1216"/>
        <end position="1488"/>
    </location>
</feature>
<name>A0A1J5SAJ0_9ZZZZ</name>
<comment type="caution">
    <text evidence="4">The sequence shown here is derived from an EMBL/GenBank/DDBJ whole genome shotgun (WGS) entry which is preliminary data.</text>
</comment>
<protein>
    <submittedName>
        <fullName evidence="4">Neisseria PilC protein</fullName>
    </submittedName>
</protein>
<reference evidence="4" key="1">
    <citation type="submission" date="2016-10" db="EMBL/GenBank/DDBJ databases">
        <title>Sequence of Gallionella enrichment culture.</title>
        <authorList>
            <person name="Poehlein A."/>
            <person name="Muehling M."/>
            <person name="Daniel R."/>
        </authorList>
    </citation>
    <scope>NUCLEOTIDE SEQUENCE</scope>
</reference>
<evidence type="ECO:0000256" key="1">
    <source>
        <dbReference type="ARBA" id="ARBA00022723"/>
    </source>
</evidence>
<dbReference type="GO" id="GO:0046872">
    <property type="term" value="F:metal ion binding"/>
    <property type="evidence" value="ECO:0007669"/>
    <property type="project" value="UniProtKB-KW"/>
</dbReference>
<proteinExistence type="predicted"/>
<organism evidence="4">
    <name type="scientific">mine drainage metagenome</name>
    <dbReference type="NCBI Taxonomy" id="410659"/>
    <lineage>
        <taxon>unclassified sequences</taxon>
        <taxon>metagenomes</taxon>
        <taxon>ecological metagenomes</taxon>
    </lineage>
</organism>
<dbReference type="EMBL" id="MLJW01000088">
    <property type="protein sequence ID" value="OIR01072.1"/>
    <property type="molecule type" value="Genomic_DNA"/>
</dbReference>
<accession>A0A1J5SAJ0</accession>
<dbReference type="InterPro" id="IPR008707">
    <property type="entry name" value="B-propeller_PilY1"/>
</dbReference>
<evidence type="ECO:0000313" key="4">
    <source>
        <dbReference type="EMBL" id="OIR01072.1"/>
    </source>
</evidence>
<gene>
    <name evidence="4" type="ORF">GALL_168690</name>
</gene>
<sequence>MNMIRIQANLIAAALMAAISISSLAGTLSQLPLSLKSGVPPNIMFALSVEFPTAITPAYQDASSYSRNNTYLGYFDDQKCYAYNSALTSGSVSGWFYPIAYSTSDSGSPHACNSGWSGNFLNWVSMAGLDEFRFAMTGGNRVVDLPNSTTNPGGLTVLERSYQSNQGGNFINKTYTEDGFTTGYAAGVALTIVNKGNGITMVVTPSTATTATATCLGPQLPSGGGFNCGGTGASIGYGYSLSSGDAVSCATYIGNGTSTTPYQCSVFQNDSAGVPVTSPSAMTSSVLTASSVAGSVTISCPAGSFSASPPSCTAAMSNGTTGSCNSWIGSGTASSPYVCSGFGLFSGGAGFATTMPLSAPNVGGLASTPGTSSTPYVNNNVACSVSGTTPTTTCTSLDNNGTTSTCSSYTAISYGGNTYYQCSSFTPSSPSTDTYVSNSPASYSYTTVSKKKYLNNYNITNNINSPITVYYDATYTGTYGAPIYYYSSYNVTLGSGTTTYNVRAKVCDPTVGVESDCQQYADNATWKPTGVLQGNSTSMRFGVTSYFMNSGGVANSGGGISDIDDAVLRSKAKYLGPQQLLLAGGFGPNAAAEWSATDGTFINNPDQDTATQTTPWGVAPDNSGVINYINKFGSTAKYYKTYDDIGKLYYETLRYLRGGNYNGTTATGTPAPTTAFYNGAKKATSDGFPVITTWDDPVKYSCQKNYIITMGDAHTWCDKRLPGGTYTTNGSSVCNAYTDGNSNAHPSDMGSLTGDTGILGTINGTSIAAATGTADATNVVGAMEGMGAIATTMTGAGGASFYMAGLAAWAATNNIRPDLAPNSSPMTVKTFVIDVQEAKDCAYEKQFWLTAKYGDPGNYASGIWSATAPWYDSILGNSFPCSSNAPLNYGSSTAYMKWPKNLLRAGDPISMIASVKSAIQSIAAAQGDEAALAQSAGTLNTGTGAYIYQAAYNSGGWTGNVQAFVVSQSGSFNTTANWTASQMLPNPSVRNVVSYNRTTYTGISFAPDSGNGLSYFDSYQQGLLNTSDLGVVDGLGVDRVKYVRGDMTNEAYLPSTTGTTSSNTQANHLWRSRIAEGSSCNYSVVPNTCPTLASYTAGPTGQLGDVIFSNPLYVAAPSAAFPDVSYKVFAQNHASRTPLVYVGGNDGMLHAYNAAYYIDPTTNLPSSCPQMSGGTPATTQPASCVVGFTNSYSGTEVFGYVPYATYPGLSTLMSQNYAHRYYVDGSPVTSDVCVRNGSGVAYCDGTNDKWMTMLVGGLNAGGKGIYALDITDPVAGFGASNVLWEFTDKDDLDMGYTFSQPIIRKLNNQRYAVIFGNGFNSVDATNNPNNNNAYLYILYVDPQLSTTQPWTLGTNYFKIALTSPGTPNNASNGLASVTAVDINQDGMIDYVYGGDRNGNLWKVDLTSSTPSSWAPALSGGPLFSATDGAGHRQQITTTPTVARDPNGGFMVIFGTGSWIDQSDVNPQSGTLFYTDTLYGIWDQGATVAGRSALQRQAIIGTFSVDSNGATCTAGTGNCTTYTIQSSCQPNFSTTPLAASNVTNLCPATIPNVTPATQLASPTGTAQQFGWFFDLPANGERSHSDPPVMAGTVVQFTTLTPATNPCTGNTSGFEYNLSYLTGGSVPAGLFLIPGNPSGYVSFIPPGSTTAIQVPASGKSMVGGAALNPVSFDATPPSSLVPPAAGMPTQPSTACAAGSCNAANYFVPGWGFLNNLSNTPSAWIMSCYPPETGGAPVCDFRHKLGKYGRLSWKQF</sequence>
<evidence type="ECO:0000256" key="2">
    <source>
        <dbReference type="ARBA" id="ARBA00022837"/>
    </source>
</evidence>